<evidence type="ECO:0000313" key="2">
    <source>
        <dbReference type="EMBL" id="KAJ7622254.1"/>
    </source>
</evidence>
<dbReference type="EMBL" id="JARKIF010000015">
    <property type="protein sequence ID" value="KAJ7622254.1"/>
    <property type="molecule type" value="Genomic_DNA"/>
</dbReference>
<keyword evidence="1" id="KW-0472">Membrane</keyword>
<feature type="transmembrane region" description="Helical" evidence="1">
    <location>
        <begin position="234"/>
        <end position="253"/>
    </location>
</feature>
<comment type="caution">
    <text evidence="2">The sequence shown here is derived from an EMBL/GenBank/DDBJ whole genome shotgun (WGS) entry which is preliminary data.</text>
</comment>
<dbReference type="AlphaFoldDB" id="A0AAD7BIT3"/>
<proteinExistence type="predicted"/>
<organism evidence="2 3">
    <name type="scientific">Roridomyces roridus</name>
    <dbReference type="NCBI Taxonomy" id="1738132"/>
    <lineage>
        <taxon>Eukaryota</taxon>
        <taxon>Fungi</taxon>
        <taxon>Dikarya</taxon>
        <taxon>Basidiomycota</taxon>
        <taxon>Agaricomycotina</taxon>
        <taxon>Agaricomycetes</taxon>
        <taxon>Agaricomycetidae</taxon>
        <taxon>Agaricales</taxon>
        <taxon>Marasmiineae</taxon>
        <taxon>Mycenaceae</taxon>
        <taxon>Roridomyces</taxon>
    </lineage>
</organism>
<evidence type="ECO:0000256" key="1">
    <source>
        <dbReference type="SAM" id="Phobius"/>
    </source>
</evidence>
<gene>
    <name evidence="2" type="ORF">FB45DRAFT_1091043</name>
</gene>
<name>A0AAD7BIT3_9AGAR</name>
<feature type="transmembrane region" description="Helical" evidence="1">
    <location>
        <begin position="207"/>
        <end position="228"/>
    </location>
</feature>
<keyword evidence="1" id="KW-1133">Transmembrane helix</keyword>
<reference evidence="2" key="1">
    <citation type="submission" date="2023-03" db="EMBL/GenBank/DDBJ databases">
        <title>Massive genome expansion in bonnet fungi (Mycena s.s.) driven by repeated elements and novel gene families across ecological guilds.</title>
        <authorList>
            <consortium name="Lawrence Berkeley National Laboratory"/>
            <person name="Harder C.B."/>
            <person name="Miyauchi S."/>
            <person name="Viragh M."/>
            <person name="Kuo A."/>
            <person name="Thoen E."/>
            <person name="Andreopoulos B."/>
            <person name="Lu D."/>
            <person name="Skrede I."/>
            <person name="Drula E."/>
            <person name="Henrissat B."/>
            <person name="Morin E."/>
            <person name="Kohler A."/>
            <person name="Barry K."/>
            <person name="LaButti K."/>
            <person name="Morin E."/>
            <person name="Salamov A."/>
            <person name="Lipzen A."/>
            <person name="Mereny Z."/>
            <person name="Hegedus B."/>
            <person name="Baldrian P."/>
            <person name="Stursova M."/>
            <person name="Weitz H."/>
            <person name="Taylor A."/>
            <person name="Grigoriev I.V."/>
            <person name="Nagy L.G."/>
            <person name="Martin F."/>
            <person name="Kauserud H."/>
        </authorList>
    </citation>
    <scope>NUCLEOTIDE SEQUENCE</scope>
    <source>
        <strain evidence="2">9284</strain>
    </source>
</reference>
<sequence length="315" mass="34553">MTHSLLRLEPAGLRWVCVLPSPPPKVDGSRTASVRPDHVWLPMTECSVLDRDGHFKSPLLYAQQICPSPVQYSGSLHESLGSLPFSRHCLDSTVYQVLVCSLAHLPGSWALSPFGQVPTLFCPPVASSGHKLYTSTCSPDQSSPLTSPHPPHHQWLSATFPYLPECQLNHPDSDCHAKQWPLKAGSLVRQTSFGVLHALKYYISSLAIIYLALGFVSAFWLCVVFKIGLDWVGIGTGLGLGFGFVMILLSAGLGELAKPSMRVTQLQSHKDEMSAITYPDPDLEARKLQTQGTVPLGTQLGRRSNWLMAIQLSRF</sequence>
<keyword evidence="3" id="KW-1185">Reference proteome</keyword>
<protein>
    <submittedName>
        <fullName evidence="2">Uncharacterized protein</fullName>
    </submittedName>
</protein>
<keyword evidence="1" id="KW-0812">Transmembrane</keyword>
<dbReference type="Proteomes" id="UP001221142">
    <property type="component" value="Unassembled WGS sequence"/>
</dbReference>
<evidence type="ECO:0000313" key="3">
    <source>
        <dbReference type="Proteomes" id="UP001221142"/>
    </source>
</evidence>
<accession>A0AAD7BIT3</accession>